<evidence type="ECO:0000259" key="1">
    <source>
        <dbReference type="Pfam" id="PF12348"/>
    </source>
</evidence>
<feature type="non-terminal residue" evidence="2">
    <location>
        <position position="167"/>
    </location>
</feature>
<feature type="domain" description="CLASP N-terminal" evidence="1">
    <location>
        <begin position="19"/>
        <end position="167"/>
    </location>
</feature>
<organism evidence="2 3">
    <name type="scientific">Urocolius indicus</name>
    <name type="common">Red-faced mousebird</name>
    <name type="synonym">Colius indicus</name>
    <dbReference type="NCBI Taxonomy" id="458196"/>
    <lineage>
        <taxon>Eukaryota</taxon>
        <taxon>Metazoa</taxon>
        <taxon>Chordata</taxon>
        <taxon>Craniata</taxon>
        <taxon>Vertebrata</taxon>
        <taxon>Euteleostomi</taxon>
        <taxon>Archelosauria</taxon>
        <taxon>Archosauria</taxon>
        <taxon>Dinosauria</taxon>
        <taxon>Saurischia</taxon>
        <taxon>Theropoda</taxon>
        <taxon>Coelurosauria</taxon>
        <taxon>Aves</taxon>
        <taxon>Neognathae</taxon>
        <taxon>Neoaves</taxon>
        <taxon>Telluraves</taxon>
        <taxon>Coraciimorphae</taxon>
        <taxon>Coliiformes</taxon>
        <taxon>Coliidae</taxon>
        <taxon>Urocolius</taxon>
    </lineage>
</organism>
<comment type="caution">
    <text evidence="2">The sequence shown here is derived from an EMBL/GenBank/DDBJ whole genome shotgun (WGS) entry which is preliminary data.</text>
</comment>
<dbReference type="PANTHER" id="PTHR21567">
    <property type="entry name" value="CLASP"/>
    <property type="match status" value="1"/>
</dbReference>
<dbReference type="Gene3D" id="1.25.10.10">
    <property type="entry name" value="Leucine-rich Repeat Variant"/>
    <property type="match status" value="1"/>
</dbReference>
<evidence type="ECO:0000313" key="3">
    <source>
        <dbReference type="Proteomes" id="UP000654395"/>
    </source>
</evidence>
<dbReference type="GO" id="GO:0005881">
    <property type="term" value="C:cytoplasmic microtubule"/>
    <property type="evidence" value="ECO:0007669"/>
    <property type="project" value="TreeGrafter"/>
</dbReference>
<dbReference type="SUPFAM" id="SSF48371">
    <property type="entry name" value="ARM repeat"/>
    <property type="match status" value="1"/>
</dbReference>
<evidence type="ECO:0000313" key="2">
    <source>
        <dbReference type="EMBL" id="NXX75226.1"/>
    </source>
</evidence>
<dbReference type="AlphaFoldDB" id="A0A852KAF0"/>
<dbReference type="OrthoDB" id="63891at2759"/>
<dbReference type="EMBL" id="WBNH01001580">
    <property type="protein sequence ID" value="NXX75226.1"/>
    <property type="molecule type" value="Genomic_DNA"/>
</dbReference>
<feature type="non-terminal residue" evidence="2">
    <location>
        <position position="1"/>
    </location>
</feature>
<dbReference type="InterPro" id="IPR016024">
    <property type="entry name" value="ARM-type_fold"/>
</dbReference>
<keyword evidence="3" id="KW-1185">Reference proteome</keyword>
<dbReference type="GO" id="GO:0005929">
    <property type="term" value="C:cilium"/>
    <property type="evidence" value="ECO:0007669"/>
    <property type="project" value="TreeGrafter"/>
</dbReference>
<accession>A0A852KAF0</accession>
<name>A0A852KAF0_UROIN</name>
<dbReference type="Pfam" id="PF12348">
    <property type="entry name" value="CLASP_N"/>
    <property type="match status" value="1"/>
</dbReference>
<dbReference type="GO" id="GO:0000226">
    <property type="term" value="P:microtubule cytoskeleton organization"/>
    <property type="evidence" value="ECO:0007669"/>
    <property type="project" value="TreeGrafter"/>
</dbReference>
<dbReference type="InterPro" id="IPR024395">
    <property type="entry name" value="CLASP_N_dom"/>
</dbReference>
<reference evidence="2" key="1">
    <citation type="submission" date="2020-02" db="EMBL/GenBank/DDBJ databases">
        <title>Bird 10,000 Genomes (B10K) Project - Family phase.</title>
        <authorList>
            <person name="Zhang G."/>
        </authorList>
    </citation>
    <scope>NUCLEOTIDE SEQUENCE</scope>
    <source>
        <strain evidence="2">B10K-DU-030-59</strain>
    </source>
</reference>
<proteinExistence type="predicted"/>
<dbReference type="GO" id="GO:0008017">
    <property type="term" value="F:microtubule binding"/>
    <property type="evidence" value="ECO:0007669"/>
    <property type="project" value="TreeGrafter"/>
</dbReference>
<dbReference type="PANTHER" id="PTHR21567:SF42">
    <property type="entry name" value="TOG ARRAY REGULATOR OF AXONEMAL MICROTUBULES PROTEIN 2"/>
    <property type="match status" value="1"/>
</dbReference>
<dbReference type="InterPro" id="IPR011989">
    <property type="entry name" value="ARM-like"/>
</dbReference>
<gene>
    <name evidence="2" type="primary">Togaram2_0</name>
    <name evidence="2" type="ORF">UROIND_R01560</name>
</gene>
<protein>
    <submittedName>
        <fullName evidence="2">TGRM2 protein</fullName>
    </submittedName>
</protein>
<dbReference type="Proteomes" id="UP000654395">
    <property type="component" value="Unassembled WGS sequence"/>
</dbReference>
<sequence length="167" mass="18159">QAKARGLLIIRRLAICNSEVLLDRLHDVSLAVAEEVSNLRLKVARFAINTIGDLFSNVKKDMDCEVDSIAQVLLQKMGDSNKFIQEAASKSLGLMVMNVTPTRAMSALIAIGAQHRNVLVRKCAAEHLLTVVEKMGAKKVLSGTHSSASLLVYIVGKLAQDCHPDVR</sequence>